<keyword evidence="2" id="KW-1185">Reference proteome</keyword>
<accession>A0A026WBN4</accession>
<dbReference type="STRING" id="2015173.A0A026WBN4"/>
<protein>
    <submittedName>
        <fullName evidence="1">Uncharacterized protein</fullName>
    </submittedName>
</protein>
<proteinExistence type="predicted"/>
<dbReference type="EMBL" id="KK107290">
    <property type="protein sequence ID" value="EZA53492.1"/>
    <property type="molecule type" value="Genomic_DNA"/>
</dbReference>
<dbReference type="AlphaFoldDB" id="A0A026WBN4"/>
<evidence type="ECO:0000313" key="2">
    <source>
        <dbReference type="Proteomes" id="UP000053097"/>
    </source>
</evidence>
<organism evidence="1 2">
    <name type="scientific">Ooceraea biroi</name>
    <name type="common">Clonal raider ant</name>
    <name type="synonym">Cerapachys biroi</name>
    <dbReference type="NCBI Taxonomy" id="2015173"/>
    <lineage>
        <taxon>Eukaryota</taxon>
        <taxon>Metazoa</taxon>
        <taxon>Ecdysozoa</taxon>
        <taxon>Arthropoda</taxon>
        <taxon>Hexapoda</taxon>
        <taxon>Insecta</taxon>
        <taxon>Pterygota</taxon>
        <taxon>Neoptera</taxon>
        <taxon>Endopterygota</taxon>
        <taxon>Hymenoptera</taxon>
        <taxon>Apocrita</taxon>
        <taxon>Aculeata</taxon>
        <taxon>Formicoidea</taxon>
        <taxon>Formicidae</taxon>
        <taxon>Dorylinae</taxon>
        <taxon>Ooceraea</taxon>
    </lineage>
</organism>
<reference evidence="1 2" key="1">
    <citation type="journal article" date="2014" name="Curr. Biol.">
        <title>The genome of the clonal raider ant Cerapachys biroi.</title>
        <authorList>
            <person name="Oxley P.R."/>
            <person name="Ji L."/>
            <person name="Fetter-Pruneda I."/>
            <person name="McKenzie S.K."/>
            <person name="Li C."/>
            <person name="Hu H."/>
            <person name="Zhang G."/>
            <person name="Kronauer D.J."/>
        </authorList>
    </citation>
    <scope>NUCLEOTIDE SEQUENCE [LARGE SCALE GENOMIC DNA]</scope>
</reference>
<sequence length="164" mass="19605">MLKILRVIYFSNVIQYCYHTKRSIVSYNWQHRTYKKNYIFYNERILMPWLQITKDVLWWCGGKNLVGIERRDQLTQENRDESRFSHNNPSVSEDISKFVLWDNFIISGHSDGSIIYWSDTLCTTRPRFLTSVNNVHPSFYIYAIDATSRNVISVSCNMIKVRFK</sequence>
<dbReference type="Proteomes" id="UP000053097">
    <property type="component" value="Unassembled WGS sequence"/>
</dbReference>
<evidence type="ECO:0000313" key="1">
    <source>
        <dbReference type="EMBL" id="EZA53492.1"/>
    </source>
</evidence>
<name>A0A026WBN4_OOCBI</name>
<gene>
    <name evidence="1" type="ORF">X777_07375</name>
</gene>
<dbReference type="OrthoDB" id="435188at2759"/>